<evidence type="ECO:0000313" key="1">
    <source>
        <dbReference type="EMBL" id="KNZ60956.1"/>
    </source>
</evidence>
<sequence length="150" mass="16908">MTSLFTAIHLNKLTLKFEVAEEIKSREYEFVYLSPTTLINNNMGFSLKLLAKFKFRNNAQILLLSSTCQPATTEGILTAILIIHIKMKNSPANNITKRGSIESFGCCKWYSGRLFYNGTRLRPKLNSSMCDSHGKRCGQDGKNGLHVMIL</sequence>
<dbReference type="Proteomes" id="UP000037035">
    <property type="component" value="Unassembled WGS sequence"/>
</dbReference>
<organism evidence="1 2">
    <name type="scientific">Puccinia sorghi</name>
    <dbReference type="NCBI Taxonomy" id="27349"/>
    <lineage>
        <taxon>Eukaryota</taxon>
        <taxon>Fungi</taxon>
        <taxon>Dikarya</taxon>
        <taxon>Basidiomycota</taxon>
        <taxon>Pucciniomycotina</taxon>
        <taxon>Pucciniomycetes</taxon>
        <taxon>Pucciniales</taxon>
        <taxon>Pucciniaceae</taxon>
        <taxon>Puccinia</taxon>
    </lineage>
</organism>
<dbReference type="EMBL" id="LAVV01005297">
    <property type="protein sequence ID" value="KNZ60956.1"/>
    <property type="molecule type" value="Genomic_DNA"/>
</dbReference>
<comment type="caution">
    <text evidence="1">The sequence shown here is derived from an EMBL/GenBank/DDBJ whole genome shotgun (WGS) entry which is preliminary data.</text>
</comment>
<accession>A0A0L6VJK4</accession>
<proteinExistence type="predicted"/>
<gene>
    <name evidence="1" type="ORF">VP01_1476g4</name>
</gene>
<name>A0A0L6VJK4_9BASI</name>
<protein>
    <submittedName>
        <fullName evidence="1">Uncharacterized protein</fullName>
    </submittedName>
</protein>
<keyword evidence="2" id="KW-1185">Reference proteome</keyword>
<dbReference type="VEuPathDB" id="FungiDB:VP01_1476g4"/>
<reference evidence="1 2" key="1">
    <citation type="submission" date="2015-08" db="EMBL/GenBank/DDBJ databases">
        <title>Next Generation Sequencing and Analysis of the Genome of Puccinia sorghi L Schw, the Causal Agent of Maize Common Rust.</title>
        <authorList>
            <person name="Rochi L."/>
            <person name="Burguener G."/>
            <person name="Darino M."/>
            <person name="Turjanski A."/>
            <person name="Kreff E."/>
            <person name="Dieguez M.J."/>
            <person name="Sacco F."/>
        </authorList>
    </citation>
    <scope>NUCLEOTIDE SEQUENCE [LARGE SCALE GENOMIC DNA]</scope>
    <source>
        <strain evidence="1 2">RO10H11247</strain>
    </source>
</reference>
<evidence type="ECO:0000313" key="2">
    <source>
        <dbReference type="Proteomes" id="UP000037035"/>
    </source>
</evidence>
<dbReference type="AlphaFoldDB" id="A0A0L6VJK4"/>